<comment type="caution">
    <text evidence="3">The sequence shown here is derived from an EMBL/GenBank/DDBJ whole genome shotgun (WGS) entry which is preliminary data.</text>
</comment>
<dbReference type="Proteomes" id="UP000680865">
    <property type="component" value="Unassembled WGS sequence"/>
</dbReference>
<gene>
    <name evidence="3" type="ORF">Aco04nite_56090</name>
</gene>
<reference evidence="3" key="1">
    <citation type="submission" date="2021-03" db="EMBL/GenBank/DDBJ databases">
        <title>Whole genome shotgun sequence of Actinoplanes consettensis NBRC 14913.</title>
        <authorList>
            <person name="Komaki H."/>
            <person name="Tamura T."/>
        </authorList>
    </citation>
    <scope>NUCLEOTIDE SEQUENCE</scope>
    <source>
        <strain evidence="3">NBRC 14913</strain>
    </source>
</reference>
<protein>
    <submittedName>
        <fullName evidence="3">ATP-binding protein</fullName>
    </submittedName>
</protein>
<keyword evidence="3" id="KW-0067">ATP-binding</keyword>
<dbReference type="InterPro" id="IPR050267">
    <property type="entry name" value="Anti-sigma-factor_SerPK"/>
</dbReference>
<dbReference type="InterPro" id="IPR003594">
    <property type="entry name" value="HATPase_dom"/>
</dbReference>
<name>A0A919SSB5_9ACTN</name>
<keyword evidence="1" id="KW-0723">Serine/threonine-protein kinase</keyword>
<keyword evidence="3" id="KW-0547">Nucleotide-binding</keyword>
<evidence type="ECO:0000313" key="4">
    <source>
        <dbReference type="Proteomes" id="UP000680865"/>
    </source>
</evidence>
<dbReference type="AlphaFoldDB" id="A0A919SSB5"/>
<feature type="domain" description="Histidine kinase/HSP90-like ATPase" evidence="2">
    <location>
        <begin position="3"/>
        <end position="90"/>
    </location>
</feature>
<evidence type="ECO:0000256" key="1">
    <source>
        <dbReference type="ARBA" id="ARBA00022527"/>
    </source>
</evidence>
<keyword evidence="4" id="KW-1185">Reference proteome</keyword>
<dbReference type="RefSeq" id="WP_344646550.1">
    <property type="nucleotide sequence ID" value="NZ_BAAATW010000016.1"/>
</dbReference>
<dbReference type="Pfam" id="PF13581">
    <property type="entry name" value="HATPase_c_2"/>
    <property type="match status" value="1"/>
</dbReference>
<evidence type="ECO:0000259" key="2">
    <source>
        <dbReference type="Pfam" id="PF13581"/>
    </source>
</evidence>
<dbReference type="InterPro" id="IPR036890">
    <property type="entry name" value="HATPase_C_sf"/>
</dbReference>
<dbReference type="GO" id="GO:0004674">
    <property type="term" value="F:protein serine/threonine kinase activity"/>
    <property type="evidence" value="ECO:0007669"/>
    <property type="project" value="UniProtKB-KW"/>
</dbReference>
<dbReference type="PANTHER" id="PTHR35526">
    <property type="entry name" value="ANTI-SIGMA-F FACTOR RSBW-RELATED"/>
    <property type="match status" value="1"/>
</dbReference>
<proteinExistence type="predicted"/>
<dbReference type="EMBL" id="BOQP01000030">
    <property type="protein sequence ID" value="GIM77566.1"/>
    <property type="molecule type" value="Genomic_DNA"/>
</dbReference>
<evidence type="ECO:0000313" key="3">
    <source>
        <dbReference type="EMBL" id="GIM77566.1"/>
    </source>
</evidence>
<dbReference type="PANTHER" id="PTHR35526:SF3">
    <property type="entry name" value="ANTI-SIGMA-F FACTOR RSBW"/>
    <property type="match status" value="1"/>
</dbReference>
<organism evidence="3 4">
    <name type="scientific">Winogradskya consettensis</name>
    <dbReference type="NCBI Taxonomy" id="113560"/>
    <lineage>
        <taxon>Bacteria</taxon>
        <taxon>Bacillati</taxon>
        <taxon>Actinomycetota</taxon>
        <taxon>Actinomycetes</taxon>
        <taxon>Micromonosporales</taxon>
        <taxon>Micromonosporaceae</taxon>
        <taxon>Winogradskya</taxon>
    </lineage>
</organism>
<dbReference type="CDD" id="cd16936">
    <property type="entry name" value="HATPase_RsbW-like"/>
    <property type="match status" value="1"/>
</dbReference>
<accession>A0A919SSB5</accession>
<dbReference type="SUPFAM" id="SSF55874">
    <property type="entry name" value="ATPase domain of HSP90 chaperone/DNA topoisomerase II/histidine kinase"/>
    <property type="match status" value="1"/>
</dbReference>
<keyword evidence="1" id="KW-0418">Kinase</keyword>
<dbReference type="GO" id="GO:0005524">
    <property type="term" value="F:ATP binding"/>
    <property type="evidence" value="ECO:0007669"/>
    <property type="project" value="UniProtKB-KW"/>
</dbReference>
<keyword evidence="1" id="KW-0808">Transferase</keyword>
<dbReference type="Gene3D" id="3.30.565.10">
    <property type="entry name" value="Histidine kinase-like ATPase, C-terminal domain"/>
    <property type="match status" value="1"/>
</dbReference>
<sequence>MPPDTVEIAVLLTSELVANAVKHAPPPGDLTLALADEFVRVEVGDSSSAPPAVAEQQPRALGGRGLLLVEALAARWGWRQETQGKVVWFTVTVPSVRMAPPVRW</sequence>